<dbReference type="EMBL" id="JAEMEF010000002">
    <property type="protein sequence ID" value="MBL7558923.1"/>
    <property type="molecule type" value="Genomic_DNA"/>
</dbReference>
<name>A0ABS1WIN8_9FLAO</name>
<gene>
    <name evidence="1" type="ORF">JAO71_03820</name>
</gene>
<dbReference type="RefSeq" id="WP_028290013.1">
    <property type="nucleotide sequence ID" value="NZ_JAEMEF010000002.1"/>
</dbReference>
<keyword evidence="2" id="KW-1185">Reference proteome</keyword>
<organism evidence="1 2">
    <name type="scientific">Olleya sediminilitoris</name>
    <dbReference type="NCBI Taxonomy" id="2795739"/>
    <lineage>
        <taxon>Bacteria</taxon>
        <taxon>Pseudomonadati</taxon>
        <taxon>Bacteroidota</taxon>
        <taxon>Flavobacteriia</taxon>
        <taxon>Flavobacteriales</taxon>
        <taxon>Flavobacteriaceae</taxon>
    </lineage>
</organism>
<proteinExistence type="predicted"/>
<protein>
    <submittedName>
        <fullName evidence="1">Uncharacterized protein</fullName>
    </submittedName>
</protein>
<comment type="caution">
    <text evidence="1">The sequence shown here is derived from an EMBL/GenBank/DDBJ whole genome shotgun (WGS) entry which is preliminary data.</text>
</comment>
<dbReference type="Proteomes" id="UP000605013">
    <property type="component" value="Unassembled WGS sequence"/>
</dbReference>
<evidence type="ECO:0000313" key="2">
    <source>
        <dbReference type="Proteomes" id="UP000605013"/>
    </source>
</evidence>
<accession>A0ABS1WIN8</accession>
<reference evidence="1 2" key="1">
    <citation type="submission" date="2020-12" db="EMBL/GenBank/DDBJ databases">
        <title>Olleya sediminilitoris sp. nov., isolated from a tidal flat.</title>
        <authorList>
            <person name="Park S."/>
            <person name="Yoon J.-H."/>
        </authorList>
    </citation>
    <scope>NUCLEOTIDE SEQUENCE [LARGE SCALE GENOMIC DNA]</scope>
    <source>
        <strain evidence="1 2">YSTF-M6</strain>
    </source>
</reference>
<sequence>MSQANNSSLALHDILLSIADSLNVAQHQLRNMSPYDEYGRPNTLYQLPYLDFSLEVISEVASETESTTPSNARLATPELAKTTAFTKSNVMTQQSHQALVYKLPTTTQNKTSNDSASNKITSTISGRFVAVMPNEGVPQVFIVMSAEQISATAYTLKVTLTYATNEPVVGQKVEINFDEATSLALNDTATSITPPSFSPSKEGFTNGAGVYETNITIASGDVNKTIIFVANSGTIFTSVAISNT</sequence>
<evidence type="ECO:0000313" key="1">
    <source>
        <dbReference type="EMBL" id="MBL7558923.1"/>
    </source>
</evidence>